<dbReference type="Pfam" id="PF13770">
    <property type="entry name" value="DUF4169"/>
    <property type="match status" value="1"/>
</dbReference>
<proteinExistence type="predicted"/>
<keyword evidence="3" id="KW-1185">Reference proteome</keyword>
<evidence type="ECO:0000256" key="1">
    <source>
        <dbReference type="SAM" id="MobiDB-lite"/>
    </source>
</evidence>
<feature type="region of interest" description="Disordered" evidence="1">
    <location>
        <begin position="1"/>
        <end position="66"/>
    </location>
</feature>
<dbReference type="AlphaFoldDB" id="A0A1I2BDJ9"/>
<evidence type="ECO:0008006" key="4">
    <source>
        <dbReference type="Google" id="ProtNLM"/>
    </source>
</evidence>
<organism evidence="2 3">
    <name type="scientific">Nannocystis exedens</name>
    <dbReference type="NCBI Taxonomy" id="54"/>
    <lineage>
        <taxon>Bacteria</taxon>
        <taxon>Pseudomonadati</taxon>
        <taxon>Myxococcota</taxon>
        <taxon>Polyangia</taxon>
        <taxon>Nannocystales</taxon>
        <taxon>Nannocystaceae</taxon>
        <taxon>Nannocystis</taxon>
    </lineage>
</organism>
<evidence type="ECO:0000313" key="3">
    <source>
        <dbReference type="Proteomes" id="UP000199400"/>
    </source>
</evidence>
<dbReference type="RefSeq" id="WP_096326409.1">
    <property type="nucleotide sequence ID" value="NZ_FOMX01000015.1"/>
</dbReference>
<dbReference type="InterPro" id="IPR025227">
    <property type="entry name" value="DUF4169"/>
</dbReference>
<sequence>MGDVINLNRYRKAKARAEKEQKAEANRVRHGRTRTEKQAVQRELDRQATELDGKRLDSADEGPQGP</sequence>
<dbReference type="Proteomes" id="UP000199400">
    <property type="component" value="Unassembled WGS sequence"/>
</dbReference>
<reference evidence="3" key="1">
    <citation type="submission" date="2016-10" db="EMBL/GenBank/DDBJ databases">
        <authorList>
            <person name="Varghese N."/>
            <person name="Submissions S."/>
        </authorList>
    </citation>
    <scope>NUCLEOTIDE SEQUENCE [LARGE SCALE GENOMIC DNA]</scope>
    <source>
        <strain evidence="3">ATCC 25963</strain>
    </source>
</reference>
<dbReference type="EMBL" id="FOMX01000015">
    <property type="protein sequence ID" value="SFE54241.1"/>
    <property type="molecule type" value="Genomic_DNA"/>
</dbReference>
<name>A0A1I2BDJ9_9BACT</name>
<evidence type="ECO:0000313" key="2">
    <source>
        <dbReference type="EMBL" id="SFE54241.1"/>
    </source>
</evidence>
<gene>
    <name evidence="2" type="ORF">SAMN02745121_04623</name>
</gene>
<feature type="compositionally biased region" description="Basic and acidic residues" evidence="1">
    <location>
        <begin position="15"/>
        <end position="58"/>
    </location>
</feature>
<dbReference type="STRING" id="54.SAMN02745121_04623"/>
<accession>A0A1I2BDJ9</accession>
<protein>
    <recommendedName>
        <fullName evidence="4">DUF4169 domain-containing protein</fullName>
    </recommendedName>
</protein>